<dbReference type="Gene3D" id="3.40.640.10">
    <property type="entry name" value="Type I PLP-dependent aspartate aminotransferase-like (Major domain)"/>
    <property type="match status" value="2"/>
</dbReference>
<keyword evidence="2" id="KW-0210">Decarboxylase</keyword>
<evidence type="ECO:0000256" key="1">
    <source>
        <dbReference type="ARBA" id="ARBA00009533"/>
    </source>
</evidence>
<name>A0A9N9YHX9_9HYPO</name>
<dbReference type="InterPro" id="IPR015424">
    <property type="entry name" value="PyrdxlP-dep_Trfase"/>
</dbReference>
<dbReference type="InterPro" id="IPR015421">
    <property type="entry name" value="PyrdxlP-dep_Trfase_major"/>
</dbReference>
<reference evidence="3" key="1">
    <citation type="submission" date="2021-10" db="EMBL/GenBank/DDBJ databases">
        <authorList>
            <person name="Piombo E."/>
        </authorList>
    </citation>
    <scope>NUCLEOTIDE SEQUENCE</scope>
</reference>
<dbReference type="SUPFAM" id="SSF53383">
    <property type="entry name" value="PLP-dependent transferases"/>
    <property type="match status" value="2"/>
</dbReference>
<keyword evidence="4" id="KW-1185">Reference proteome</keyword>
<dbReference type="GO" id="GO:0016831">
    <property type="term" value="F:carboxy-lyase activity"/>
    <property type="evidence" value="ECO:0007669"/>
    <property type="project" value="UniProtKB-KW"/>
</dbReference>
<evidence type="ECO:0000313" key="3">
    <source>
        <dbReference type="EMBL" id="CAH0021803.1"/>
    </source>
</evidence>
<organism evidence="3 4">
    <name type="scientific">Clonostachys rhizophaga</name>
    <dbReference type="NCBI Taxonomy" id="160324"/>
    <lineage>
        <taxon>Eukaryota</taxon>
        <taxon>Fungi</taxon>
        <taxon>Dikarya</taxon>
        <taxon>Ascomycota</taxon>
        <taxon>Pezizomycotina</taxon>
        <taxon>Sordariomycetes</taxon>
        <taxon>Hypocreomycetidae</taxon>
        <taxon>Hypocreales</taxon>
        <taxon>Bionectriaceae</taxon>
        <taxon>Clonostachys</taxon>
    </lineage>
</organism>
<evidence type="ECO:0008006" key="5">
    <source>
        <dbReference type="Google" id="ProtNLM"/>
    </source>
</evidence>
<dbReference type="Proteomes" id="UP000696573">
    <property type="component" value="Unassembled WGS sequence"/>
</dbReference>
<dbReference type="AlphaFoldDB" id="A0A9N9YHX9"/>
<evidence type="ECO:0000256" key="2">
    <source>
        <dbReference type="ARBA" id="ARBA00022793"/>
    </source>
</evidence>
<comment type="similarity">
    <text evidence="1">Belongs to the group II decarboxylase family.</text>
</comment>
<comment type="caution">
    <text evidence="3">The sequence shown here is derived from an EMBL/GenBank/DDBJ whole genome shotgun (WGS) entry which is preliminary data.</text>
</comment>
<dbReference type="PANTHER" id="PTHR46101">
    <property type="match status" value="1"/>
</dbReference>
<dbReference type="InterPro" id="IPR051151">
    <property type="entry name" value="Group_II_Decarboxylase"/>
</dbReference>
<protein>
    <recommendedName>
        <fullName evidence="5">Pyridoxal phosphate-dependent transferase</fullName>
    </recommendedName>
</protein>
<dbReference type="PANTHER" id="PTHR46101:SF2">
    <property type="entry name" value="SERINE DECARBOXYLASE"/>
    <property type="match status" value="1"/>
</dbReference>
<proteinExistence type="inferred from homology"/>
<dbReference type="EMBL" id="CABFNQ020000671">
    <property type="protein sequence ID" value="CAH0021803.1"/>
    <property type="molecule type" value="Genomic_DNA"/>
</dbReference>
<accession>A0A9N9YHX9</accession>
<evidence type="ECO:0000313" key="4">
    <source>
        <dbReference type="Proteomes" id="UP000696573"/>
    </source>
</evidence>
<dbReference type="OrthoDB" id="2161780at2759"/>
<sequence length="983" mass="110124">MEGPGRARANVANNNPDSLGLSKVTHFLVPRDCVIQDAFRHSRSQWIDDPVICQWRDPTHHIHCVLSDTNDLYHDWEFMKRKPFSISSCPIWKDTGRALAEVGLPWHSNQVNMPDQIDSSWPFHFKHFETQLLQILGSRVGNSSAVGYVSSHLEASCYCIRALQQELRRICPSQRPILVYDQFDHKLIDAIQKVLGLDTIRVHLSDPWEEMIQRLLNATANRARPMIFAASVGNSATENDKISLIADISTEIPLVLHVDAFRSFDYITTMSEHERGQARVEKFILANKSPNDFLRTEDGFVIANSIVAGGLNQPHHGPAVSLTPNYQGGKGEKVAYIRSFDSTLGGSRDAIAPLWLALYQSRLGNSGIQKLCRDLLHIRSSVLRVLKSQGMTAYPSTYSLDVVVVSFSSSQKQRLLKLGGTLVKSGEIVLAIQTEFLTGEAFSSSPSFWKSHPDKFSMSKPLLDQYPIDPSILQQLKATVQGWKTITRSTAGYPLHMGSLAALGPVIARFWDRDIPQHWVENMAHNILTSRLESFGVPNAGNQCNFKAAFTNGSTMGNRCGIHTAFSQFPDATLYLSTETHYSVMKTLRDCDKISNVWSLREPQFSQIGSDAQGRMCVDTLLKQVMLDKQRYTAEGREYHLILFANIGTTFVGARDNLSEIYQALKEHGIEISYIHADGAFDFGFDNCSIRLGRPGSVDANGAPCVQGITISHHKALGQNVSGEVLCFTPDRDIVGTVPNPDPRIVFETWLYNQVYTPSDRLQLRNYCQKNALFLETGLKNLGLATKRNPDSMIVVFERPVAWITEKFSLRPEGDWVHFITMPHISPETIGLFLERIKNVDEACRVAFGSIAPLVTDILGREIQLKRLQSQSRLAEAVCRLSKCLKLVQSGYHTELEELIKRSVRGGISVAAVDDEENIQLVFLAESNRNQSIVVNPLLLHTSFVNKIQAIQEIQGQLMGLMGRYLKAKIRSNPIGHKFYIYS</sequence>
<gene>
    <name evidence="3" type="ORF">CRHIZ90672A_00018138</name>
</gene>
<keyword evidence="2" id="KW-0456">Lyase</keyword>